<organism evidence="2 3">
    <name type="scientific">Nocardia jinanensis</name>
    <dbReference type="NCBI Taxonomy" id="382504"/>
    <lineage>
        <taxon>Bacteria</taxon>
        <taxon>Bacillati</taxon>
        <taxon>Actinomycetota</taxon>
        <taxon>Actinomycetes</taxon>
        <taxon>Mycobacteriales</taxon>
        <taxon>Nocardiaceae</taxon>
        <taxon>Nocardia</taxon>
    </lineage>
</organism>
<dbReference type="InterPro" id="IPR052513">
    <property type="entry name" value="Thioester_dehydratase-like"/>
</dbReference>
<dbReference type="SUPFAM" id="SSF50249">
    <property type="entry name" value="Nucleic acid-binding proteins"/>
    <property type="match status" value="1"/>
</dbReference>
<protein>
    <recommendedName>
        <fullName evidence="1">ChsH2 C-terminal OB-fold domain-containing protein</fullName>
    </recommendedName>
</protein>
<dbReference type="Gene3D" id="6.10.30.10">
    <property type="match status" value="1"/>
</dbReference>
<dbReference type="PANTHER" id="PTHR34075">
    <property type="entry name" value="BLR3430 PROTEIN"/>
    <property type="match status" value="1"/>
</dbReference>
<dbReference type="InterPro" id="IPR002878">
    <property type="entry name" value="ChsH2_C"/>
</dbReference>
<dbReference type="PANTHER" id="PTHR34075:SF5">
    <property type="entry name" value="BLR3430 PROTEIN"/>
    <property type="match status" value="1"/>
</dbReference>
<reference evidence="2" key="2">
    <citation type="submission" date="2020-09" db="EMBL/GenBank/DDBJ databases">
        <authorList>
            <person name="Sun Q."/>
            <person name="Zhou Y."/>
        </authorList>
    </citation>
    <scope>NUCLEOTIDE SEQUENCE</scope>
    <source>
        <strain evidence="2">CGMCC 4.3508</strain>
    </source>
</reference>
<keyword evidence="3" id="KW-1185">Reference proteome</keyword>
<name>A0A917VTS8_9NOCA</name>
<sequence length="158" mass="16755">MMSADPSIGHAAADRRPVPVPDELSAPFWAATARHMLTAARCGRCALFTVAPDQICPHCRSIAAEFVFEPVSGSGVVRSWTVVRQSFLSGFTADVPFVLVDVELIEQTELRLIGRLLDGPGAPVEIGSAVRVAFEDIASGVAVPAFVLSGDDHRDGNV</sequence>
<reference evidence="2" key="1">
    <citation type="journal article" date="2014" name="Int. J. Syst. Evol. Microbiol.">
        <title>Complete genome sequence of Corynebacterium casei LMG S-19264T (=DSM 44701T), isolated from a smear-ripened cheese.</title>
        <authorList>
            <consortium name="US DOE Joint Genome Institute (JGI-PGF)"/>
            <person name="Walter F."/>
            <person name="Albersmeier A."/>
            <person name="Kalinowski J."/>
            <person name="Ruckert C."/>
        </authorList>
    </citation>
    <scope>NUCLEOTIDE SEQUENCE</scope>
    <source>
        <strain evidence="2">CGMCC 4.3508</strain>
    </source>
</reference>
<proteinExistence type="predicted"/>
<evidence type="ECO:0000313" key="2">
    <source>
        <dbReference type="EMBL" id="GGL13428.1"/>
    </source>
</evidence>
<dbReference type="InterPro" id="IPR012340">
    <property type="entry name" value="NA-bd_OB-fold"/>
</dbReference>
<accession>A0A917VTS8</accession>
<dbReference type="AlphaFoldDB" id="A0A917VTS8"/>
<dbReference type="EMBL" id="BMMH01000005">
    <property type="protein sequence ID" value="GGL13428.1"/>
    <property type="molecule type" value="Genomic_DNA"/>
</dbReference>
<comment type="caution">
    <text evidence="2">The sequence shown here is derived from an EMBL/GenBank/DDBJ whole genome shotgun (WGS) entry which is preliminary data.</text>
</comment>
<dbReference type="Pfam" id="PF01796">
    <property type="entry name" value="OB_ChsH2_C"/>
    <property type="match status" value="1"/>
</dbReference>
<evidence type="ECO:0000313" key="3">
    <source>
        <dbReference type="Proteomes" id="UP000638263"/>
    </source>
</evidence>
<dbReference type="Proteomes" id="UP000638263">
    <property type="component" value="Unassembled WGS sequence"/>
</dbReference>
<gene>
    <name evidence="2" type="ORF">GCM10011588_29830</name>
</gene>
<feature type="domain" description="ChsH2 C-terminal OB-fold" evidence="1">
    <location>
        <begin position="70"/>
        <end position="135"/>
    </location>
</feature>
<evidence type="ECO:0000259" key="1">
    <source>
        <dbReference type="Pfam" id="PF01796"/>
    </source>
</evidence>